<evidence type="ECO:0000256" key="16">
    <source>
        <dbReference type="SAM" id="MobiDB-lite"/>
    </source>
</evidence>
<dbReference type="PANTHER" id="PTHR23163">
    <property type="entry name" value="RING FINGER PROTEIN-RELATED"/>
    <property type="match status" value="1"/>
</dbReference>
<keyword evidence="10 14" id="KW-0156">Chromatin regulator</keyword>
<protein>
    <recommendedName>
        <fullName evidence="14">E3 ubiquitin protein ligase</fullName>
        <ecNumber evidence="14">2.3.2.27</ecNumber>
    </recommendedName>
</protein>
<keyword evidence="9 14" id="KW-0862">Zinc</keyword>
<evidence type="ECO:0000256" key="1">
    <source>
        <dbReference type="ARBA" id="ARBA00000900"/>
    </source>
</evidence>
<sequence>MESEPKRNREAEAEAEAEAGSGTRENGDELPVKRARIESVQEKSEEGFLTVSELQSRVDDEAGKMPSLPNIGIGAHEQHILQQALSGEEHRDLGLSQHGILVEQVHAQSKQIEDVALKAELAANLAVQLEFCGQQAVRTVMYAHEDLGLSLLRAGVQKDLVEVANNEDESEQIFNAIKCEDPHGIDHLNRLVGSAASHMQRIAHAIGLASMGRAGNSTEEKASSGVTAQQDMIALSKSNLVETRITLKNRLEAHVEELNCSLQNAKQEEIQAHSLREEYDDVCVEVSLKRRQLTAKSMRLREIEFINLKADERKSADENNGREGAEASPIQPGVDNRTLKERTETPAGQQFAESELSGSTHVPLAELKRQEQIVIDESIQHGKKLAGDIEGGAHGIGGDLGPTMVHSNQSWYDLVFASSHCQIGSKLLEGLRLEAKRLNDQAQTFDDENLKKIFRSLAHFPSDTFETSPDTQYASKYAKITASTDAAEDAKRRRDRMSLKYEHVKLEGGKQAIAELFEREVKTLGLIEGLVDKRLSVLTDQTKALGSSDLTSSSKLIAVQQKRNDETIDDIEALSTMYSDLDAFYKRVRTSSLAKEEAVAKTLSDVVSQKASIREAEYELESQFGKYQVELQRAQIMRNQLDRERKQIEATRGTRASAVSASLQLTQDLLVAQSELEEKFALFEELQCKLVEVRKLREGLLARISRAQEDVAAEAQSLNALKLKLAASVRGLKSEQQIADRLAGRAVAVNDTDSSYEVLNPEERDYQISELRRKLKCSINADQDKEVVIVRCGHLFSRRCVDDLIASRNRKCPACHEKFGQDDVRSIFLE</sequence>
<keyword evidence="12 14" id="KW-0539">Nucleus</keyword>
<evidence type="ECO:0000256" key="10">
    <source>
        <dbReference type="ARBA" id="ARBA00022853"/>
    </source>
</evidence>
<evidence type="ECO:0000256" key="4">
    <source>
        <dbReference type="ARBA" id="ARBA00005555"/>
    </source>
</evidence>
<dbReference type="GO" id="GO:0006325">
    <property type="term" value="P:chromatin organization"/>
    <property type="evidence" value="ECO:0007669"/>
    <property type="project" value="UniProtKB-KW"/>
</dbReference>
<feature type="coiled-coil region" evidence="15">
    <location>
        <begin position="248"/>
        <end position="278"/>
    </location>
</feature>
<reference evidence="19" key="1">
    <citation type="journal article" date="2019" name="Nat. Commun.">
        <title>Expansion of phycobilisome linker gene families in mesophilic red algae.</title>
        <authorList>
            <person name="Lee J."/>
            <person name="Kim D."/>
            <person name="Bhattacharya D."/>
            <person name="Yoon H.S."/>
        </authorList>
    </citation>
    <scope>NUCLEOTIDE SEQUENCE [LARGE SCALE GENOMIC DNA]</scope>
    <source>
        <strain evidence="19">CCMP 1328</strain>
    </source>
</reference>
<dbReference type="Gene3D" id="3.30.40.10">
    <property type="entry name" value="Zinc/RING finger domain, C3HC4 (zinc finger)"/>
    <property type="match status" value="1"/>
</dbReference>
<dbReference type="CDD" id="cd16499">
    <property type="entry name" value="RING-HC_Bre1-like"/>
    <property type="match status" value="1"/>
</dbReference>
<comment type="catalytic activity">
    <reaction evidence="1 14">
        <text>S-ubiquitinyl-[E2 ubiquitin-conjugating enzyme]-L-cysteine + [acceptor protein]-L-lysine = [E2 ubiquitin-conjugating enzyme]-L-cysteine + N(6)-ubiquitinyl-[acceptor protein]-L-lysine.</text>
        <dbReference type="EC" id="2.3.2.27"/>
    </reaction>
</comment>
<accession>A0A5J4Z0P8</accession>
<name>A0A5J4Z0P8_PORPP</name>
<keyword evidence="19" id="KW-1185">Reference proteome</keyword>
<evidence type="ECO:0000256" key="15">
    <source>
        <dbReference type="SAM" id="Coils"/>
    </source>
</evidence>
<comment type="caution">
    <text evidence="18">The sequence shown here is derived from an EMBL/GenBank/DDBJ whole genome shotgun (WGS) entry which is preliminary data.</text>
</comment>
<evidence type="ECO:0000256" key="3">
    <source>
        <dbReference type="ARBA" id="ARBA00004906"/>
    </source>
</evidence>
<feature type="region of interest" description="Disordered" evidence="16">
    <location>
        <begin position="314"/>
        <end position="337"/>
    </location>
</feature>
<dbReference type="SUPFAM" id="SSF57850">
    <property type="entry name" value="RING/U-box"/>
    <property type="match status" value="1"/>
</dbReference>
<feature type="coiled-coil region" evidence="15">
    <location>
        <begin position="690"/>
        <end position="724"/>
    </location>
</feature>
<evidence type="ECO:0000256" key="5">
    <source>
        <dbReference type="ARBA" id="ARBA00022679"/>
    </source>
</evidence>
<dbReference type="Pfam" id="PF00097">
    <property type="entry name" value="zf-C3HC4"/>
    <property type="match status" value="1"/>
</dbReference>
<evidence type="ECO:0000256" key="14">
    <source>
        <dbReference type="RuleBase" id="RU365038"/>
    </source>
</evidence>
<dbReference type="PROSITE" id="PS50089">
    <property type="entry name" value="ZF_RING_2"/>
    <property type="match status" value="1"/>
</dbReference>
<dbReference type="GO" id="GO:0005634">
    <property type="term" value="C:nucleus"/>
    <property type="evidence" value="ECO:0007669"/>
    <property type="project" value="UniProtKB-SubCell"/>
</dbReference>
<dbReference type="GO" id="GO:0008270">
    <property type="term" value="F:zinc ion binding"/>
    <property type="evidence" value="ECO:0007669"/>
    <property type="project" value="UniProtKB-KW"/>
</dbReference>
<organism evidence="18 19">
    <name type="scientific">Porphyridium purpureum</name>
    <name type="common">Red alga</name>
    <name type="synonym">Porphyridium cruentum</name>
    <dbReference type="NCBI Taxonomy" id="35688"/>
    <lineage>
        <taxon>Eukaryota</taxon>
        <taxon>Rhodophyta</taxon>
        <taxon>Bangiophyceae</taxon>
        <taxon>Porphyridiales</taxon>
        <taxon>Porphyridiaceae</taxon>
        <taxon>Porphyridium</taxon>
    </lineage>
</organism>
<dbReference type="UniPathway" id="UPA00143"/>
<evidence type="ECO:0000256" key="7">
    <source>
        <dbReference type="ARBA" id="ARBA00022771"/>
    </source>
</evidence>
<keyword evidence="11 14" id="KW-0175">Coiled coil</keyword>
<gene>
    <name evidence="18" type="ORF">FVE85_0253</name>
</gene>
<dbReference type="Proteomes" id="UP000324585">
    <property type="component" value="Unassembled WGS sequence"/>
</dbReference>
<evidence type="ECO:0000256" key="12">
    <source>
        <dbReference type="ARBA" id="ARBA00023242"/>
    </source>
</evidence>
<dbReference type="AlphaFoldDB" id="A0A5J4Z0P8"/>
<evidence type="ECO:0000256" key="6">
    <source>
        <dbReference type="ARBA" id="ARBA00022723"/>
    </source>
</evidence>
<dbReference type="GO" id="GO:0061630">
    <property type="term" value="F:ubiquitin protein ligase activity"/>
    <property type="evidence" value="ECO:0007669"/>
    <property type="project" value="UniProtKB-EC"/>
</dbReference>
<dbReference type="InterPro" id="IPR013083">
    <property type="entry name" value="Znf_RING/FYVE/PHD"/>
</dbReference>
<dbReference type="InterPro" id="IPR018957">
    <property type="entry name" value="Znf_C3HC4_RING-type"/>
</dbReference>
<dbReference type="PANTHER" id="PTHR23163:SF0">
    <property type="entry name" value="E3 UBIQUITIN-PROTEIN LIGASE BRE1"/>
    <property type="match status" value="1"/>
</dbReference>
<evidence type="ECO:0000313" key="19">
    <source>
        <dbReference type="Proteomes" id="UP000324585"/>
    </source>
</evidence>
<proteinExistence type="inferred from homology"/>
<dbReference type="EMBL" id="VRMN01000002">
    <property type="protein sequence ID" value="KAA8496524.1"/>
    <property type="molecule type" value="Genomic_DNA"/>
</dbReference>
<comment type="subcellular location">
    <subcellularLocation>
        <location evidence="2 14">Nucleus</location>
    </subcellularLocation>
</comment>
<evidence type="ECO:0000256" key="2">
    <source>
        <dbReference type="ARBA" id="ARBA00004123"/>
    </source>
</evidence>
<keyword evidence="6 14" id="KW-0479">Metal-binding</keyword>
<keyword evidence="7 13" id="KW-0863">Zinc-finger</keyword>
<evidence type="ECO:0000256" key="9">
    <source>
        <dbReference type="ARBA" id="ARBA00022833"/>
    </source>
</evidence>
<comment type="similarity">
    <text evidence="4 14">Belongs to the BRE1 family.</text>
</comment>
<dbReference type="GO" id="GO:0033503">
    <property type="term" value="C:HULC complex"/>
    <property type="evidence" value="ECO:0007669"/>
    <property type="project" value="TreeGrafter"/>
</dbReference>
<evidence type="ECO:0000256" key="8">
    <source>
        <dbReference type="ARBA" id="ARBA00022786"/>
    </source>
</evidence>
<feature type="compositionally biased region" description="Basic and acidic residues" evidence="16">
    <location>
        <begin position="314"/>
        <end position="325"/>
    </location>
</feature>
<dbReference type="InterPro" id="IPR013956">
    <property type="entry name" value="E3_ubiquit_lig_Bre1"/>
</dbReference>
<evidence type="ECO:0000259" key="17">
    <source>
        <dbReference type="PROSITE" id="PS50089"/>
    </source>
</evidence>
<keyword evidence="5 14" id="KW-0808">Transferase</keyword>
<dbReference type="InterPro" id="IPR001841">
    <property type="entry name" value="Znf_RING"/>
</dbReference>
<evidence type="ECO:0000313" key="18">
    <source>
        <dbReference type="EMBL" id="KAA8496524.1"/>
    </source>
</evidence>
<feature type="domain" description="RING-type" evidence="17">
    <location>
        <begin position="777"/>
        <end position="816"/>
    </location>
</feature>
<evidence type="ECO:0000256" key="11">
    <source>
        <dbReference type="ARBA" id="ARBA00023054"/>
    </source>
</evidence>
<keyword evidence="8 14" id="KW-0833">Ubl conjugation pathway</keyword>
<feature type="compositionally biased region" description="Basic and acidic residues" evidence="16">
    <location>
        <begin position="1"/>
        <end position="12"/>
    </location>
</feature>
<evidence type="ECO:0000256" key="13">
    <source>
        <dbReference type="PROSITE-ProRule" id="PRU00175"/>
    </source>
</evidence>
<feature type="region of interest" description="Disordered" evidence="16">
    <location>
        <begin position="1"/>
        <end position="32"/>
    </location>
</feature>
<comment type="pathway">
    <text evidence="3 14">Protein modification; protein ubiquitination.</text>
</comment>
<dbReference type="GO" id="GO:0016567">
    <property type="term" value="P:protein ubiquitination"/>
    <property type="evidence" value="ECO:0007669"/>
    <property type="project" value="UniProtKB-UniRule"/>
</dbReference>
<dbReference type="OrthoDB" id="4006at2759"/>
<dbReference type="EC" id="2.3.2.27" evidence="14"/>